<keyword evidence="7 9" id="KW-0805">Transcription regulation</keyword>
<evidence type="ECO:0000256" key="5">
    <source>
        <dbReference type="ARBA" id="ARBA00022840"/>
    </source>
</evidence>
<dbReference type="NCBIfam" id="NF006886">
    <property type="entry name" value="PRK09376.1"/>
    <property type="match status" value="1"/>
</dbReference>
<evidence type="ECO:0000313" key="14">
    <source>
        <dbReference type="EMBL" id="WIY06096.1"/>
    </source>
</evidence>
<dbReference type="SMART" id="SM00382">
    <property type="entry name" value="AAA"/>
    <property type="match status" value="1"/>
</dbReference>
<dbReference type="Gene3D" id="2.40.50.140">
    <property type="entry name" value="Nucleic acid-binding proteins"/>
    <property type="match status" value="1"/>
</dbReference>
<dbReference type="Pfam" id="PF00006">
    <property type="entry name" value="ATP-synt_ab"/>
    <property type="match status" value="1"/>
</dbReference>
<feature type="binding site" evidence="9">
    <location>
        <begin position="413"/>
        <end position="418"/>
    </location>
    <ligand>
        <name>ATP</name>
        <dbReference type="ChEBI" id="CHEBI:30616"/>
    </ligand>
</feature>
<gene>
    <name evidence="9 14" type="primary">rho</name>
    <name evidence="14" type="ORF">QRX60_20485</name>
</gene>
<dbReference type="InterPro" id="IPR011129">
    <property type="entry name" value="CSD"/>
</dbReference>
<keyword evidence="15" id="KW-1185">Reference proteome</keyword>
<keyword evidence="5 9" id="KW-0067">ATP-binding</keyword>
<evidence type="ECO:0000313" key="15">
    <source>
        <dbReference type="Proteomes" id="UP001239397"/>
    </source>
</evidence>
<keyword evidence="8 9" id="KW-0804">Transcription</keyword>
<evidence type="ECO:0000256" key="6">
    <source>
        <dbReference type="ARBA" id="ARBA00022884"/>
    </source>
</evidence>
<dbReference type="InterPro" id="IPR036269">
    <property type="entry name" value="Rho_N_sf"/>
</dbReference>
<evidence type="ECO:0000256" key="10">
    <source>
        <dbReference type="NCBIfam" id="TIGR00767"/>
    </source>
</evidence>
<dbReference type="InterPro" id="IPR041703">
    <property type="entry name" value="Rho_factor_ATP-bd"/>
</dbReference>
<dbReference type="SUPFAM" id="SSF52540">
    <property type="entry name" value="P-loop containing nucleoside triphosphate hydrolases"/>
    <property type="match status" value="1"/>
</dbReference>
<dbReference type="GO" id="GO:0016787">
    <property type="term" value="F:hydrolase activity"/>
    <property type="evidence" value="ECO:0007669"/>
    <property type="project" value="UniProtKB-KW"/>
</dbReference>
<evidence type="ECO:0000256" key="7">
    <source>
        <dbReference type="ARBA" id="ARBA00023015"/>
    </source>
</evidence>
<dbReference type="Gene3D" id="3.40.50.300">
    <property type="entry name" value="P-loop containing nucleotide triphosphate hydrolases"/>
    <property type="match status" value="1"/>
</dbReference>
<dbReference type="AlphaFoldDB" id="A0A9Y2JYR9"/>
<feature type="domain" description="Rho RNA-BD" evidence="13">
    <location>
        <begin position="282"/>
        <end position="358"/>
    </location>
</feature>
<keyword evidence="2 9" id="KW-0547">Nucleotide-binding</keyword>
<evidence type="ECO:0000256" key="4">
    <source>
        <dbReference type="ARBA" id="ARBA00022806"/>
    </source>
</evidence>
<name>A0A9Y2JYR9_9PSEU</name>
<evidence type="ECO:0000256" key="12">
    <source>
        <dbReference type="SAM" id="MobiDB-lite"/>
    </source>
</evidence>
<dbReference type="SUPFAM" id="SSF68912">
    <property type="entry name" value="Rho N-terminal domain-like"/>
    <property type="match status" value="1"/>
</dbReference>
<dbReference type="PANTHER" id="PTHR46425">
    <property type="entry name" value="TRANSCRIPTION TERMINATION FACTOR RHO"/>
    <property type="match status" value="1"/>
</dbReference>
<dbReference type="InterPro" id="IPR004665">
    <property type="entry name" value="Term_rho"/>
</dbReference>
<reference evidence="14 15" key="1">
    <citation type="submission" date="2023-06" db="EMBL/GenBank/DDBJ databases">
        <authorList>
            <person name="Oyuntsetseg B."/>
            <person name="Kim S.B."/>
        </authorList>
    </citation>
    <scope>NUCLEOTIDE SEQUENCE [LARGE SCALE GENOMIC DNA]</scope>
    <source>
        <strain evidence="14 15">4-36</strain>
    </source>
</reference>
<dbReference type="Gene3D" id="1.10.720.10">
    <property type="match status" value="1"/>
</dbReference>
<dbReference type="GO" id="GO:0003723">
    <property type="term" value="F:RNA binding"/>
    <property type="evidence" value="ECO:0007669"/>
    <property type="project" value="UniProtKB-UniRule"/>
</dbReference>
<dbReference type="SMART" id="SM00959">
    <property type="entry name" value="Rho_N"/>
    <property type="match status" value="1"/>
</dbReference>
<dbReference type="Proteomes" id="UP001239397">
    <property type="component" value="Chromosome"/>
</dbReference>
<feature type="compositionally biased region" description="Polar residues" evidence="12">
    <location>
        <begin position="1"/>
        <end position="21"/>
    </location>
</feature>
<dbReference type="KEGG" id="amog:QRX60_20485"/>
<sequence>MSNTDLLSDVGSSAAESNGTTPAPKKTVGGLTGKTVAELRSLAGELGVGETTGMRKGDLIAAIRERQGKSRKRAAAETLPLEGVGEPVKAPKREPKAEAPSAPAEAKPEPKAEAPVASAPAVDAPPQAERPQQDKQDGQQGQDGQPEEGGRGRRRRGSNRAAGSPEGQGGGDRQQQGDRQGGGDRQQGDRQQGQGGGGSNRDQQRQGGGRSDNRQDGNRQRNQQDGGGRGQDNRDNRAQQQDDDEEGGRRGRRFRDRRRRGSGGGQRDAGSPDTEIREDDVLLPVAGILDVLDNYAFVRTSGYLAGPNDVYVSLSLVRKYGLRRGDAITGVVRQPRDGEQQRQKFNPLVRVDSINGLEPDEAKRRPDFTKLTPLYPNERLRLETESHKLTTRVIDLIMPVGKGQRALIVSPPKAGKTTIMQDIANAISTNNPECHLMVVLVDERPEEVTDMQRSVKGEVIASTFDRPPSDHTSVAELSIERAKRLVEMGHDVVVLLDSITRLGRAYNLAAPASGRILSGGVDSTALYPPKRFLGAARNIENGGSLTIFATAMVETGSTMDTVIFEEFKGTGNAELKLDRKIAERRVFPAVDVNPSGTRKDELLLSPDELAVTVKLSRVLHALDSQQAIDLLISRLRKTKTNVEFLMQVSKTALGGGEDD</sequence>
<dbReference type="PANTHER" id="PTHR46425:SF1">
    <property type="entry name" value="TRANSCRIPTION TERMINATION FACTOR RHO"/>
    <property type="match status" value="1"/>
</dbReference>
<evidence type="ECO:0000256" key="8">
    <source>
        <dbReference type="ARBA" id="ARBA00023163"/>
    </source>
</evidence>
<keyword evidence="3 9" id="KW-0378">Hydrolase</keyword>
<feature type="region of interest" description="Disordered" evidence="12">
    <location>
        <begin position="1"/>
        <end position="32"/>
    </location>
</feature>
<protein>
    <recommendedName>
        <fullName evidence="9 10">Transcription termination factor Rho</fullName>
        <ecNumber evidence="9 10">3.6.4.-</ecNumber>
    </recommendedName>
    <alternativeName>
        <fullName evidence="9">ATP-dependent helicase Rho</fullName>
    </alternativeName>
</protein>
<dbReference type="PROSITE" id="PS51856">
    <property type="entry name" value="RHO_RNA_BD"/>
    <property type="match status" value="1"/>
</dbReference>
<feature type="region of interest" description="Disordered" evidence="12">
    <location>
        <begin position="65"/>
        <end position="276"/>
    </location>
</feature>
<dbReference type="HAMAP" id="MF_01884">
    <property type="entry name" value="Rho"/>
    <property type="match status" value="1"/>
</dbReference>
<evidence type="ECO:0000256" key="1">
    <source>
        <dbReference type="ARBA" id="ARBA00022472"/>
    </source>
</evidence>
<dbReference type="Pfam" id="PF07497">
    <property type="entry name" value="Rho_RNA_bind"/>
    <property type="match status" value="1"/>
</dbReference>
<dbReference type="EC" id="3.6.4.-" evidence="9 10"/>
<dbReference type="CDD" id="cd01128">
    <property type="entry name" value="rho_factor_C"/>
    <property type="match status" value="1"/>
</dbReference>
<dbReference type="InterPro" id="IPR003593">
    <property type="entry name" value="AAA+_ATPase"/>
</dbReference>
<keyword evidence="1 9" id="KW-0806">Transcription termination</keyword>
<dbReference type="SUPFAM" id="SSF50249">
    <property type="entry name" value="Nucleic acid-binding proteins"/>
    <property type="match status" value="1"/>
</dbReference>
<feature type="binding site" evidence="9">
    <location>
        <begin position="401"/>
        <end position="406"/>
    </location>
    <ligand>
        <name>ATP</name>
        <dbReference type="ChEBI" id="CHEBI:30616"/>
    </ligand>
</feature>
<comment type="function">
    <text evidence="9">Facilitates transcription termination by a mechanism that involves Rho binding to the nascent RNA, activation of Rho's RNA-dependent ATPase activity, and release of the mRNA from the DNA template.</text>
</comment>
<dbReference type="InterPro" id="IPR011113">
    <property type="entry name" value="Rho_RNA-bd"/>
</dbReference>
<dbReference type="GO" id="GO:0005524">
    <property type="term" value="F:ATP binding"/>
    <property type="evidence" value="ECO:0007669"/>
    <property type="project" value="UniProtKB-UniRule"/>
</dbReference>
<accession>A0A9Y2JYR9</accession>
<feature type="compositionally biased region" description="Low complexity" evidence="12">
    <location>
        <begin position="113"/>
        <end position="130"/>
    </location>
</feature>
<keyword evidence="6 9" id="KW-0694">RNA-binding</keyword>
<dbReference type="EMBL" id="CP127295">
    <property type="protein sequence ID" value="WIY06096.1"/>
    <property type="molecule type" value="Genomic_DNA"/>
</dbReference>
<comment type="similarity">
    <text evidence="9 11">Belongs to the Rho family.</text>
</comment>
<dbReference type="InterPro" id="IPR000194">
    <property type="entry name" value="ATPase_F1/V1/A1_a/bsu_nucl-bd"/>
</dbReference>
<keyword evidence="4 9" id="KW-0347">Helicase</keyword>
<dbReference type="SMART" id="SM00357">
    <property type="entry name" value="CSP"/>
    <property type="match status" value="1"/>
</dbReference>
<feature type="binding site" evidence="9">
    <location>
        <position position="444"/>
    </location>
    <ligand>
        <name>ATP</name>
        <dbReference type="ChEBI" id="CHEBI:30616"/>
    </ligand>
</feature>
<evidence type="ECO:0000256" key="11">
    <source>
        <dbReference type="PROSITE-ProRule" id="PRU01203"/>
    </source>
</evidence>
<dbReference type="InterPro" id="IPR027417">
    <property type="entry name" value="P-loop_NTPase"/>
</dbReference>
<dbReference type="NCBIfam" id="TIGR00767">
    <property type="entry name" value="rho"/>
    <property type="match status" value="1"/>
</dbReference>
<dbReference type="RefSeq" id="WP_286002364.1">
    <property type="nucleotide sequence ID" value="NZ_CP127295.1"/>
</dbReference>
<comment type="subunit">
    <text evidence="9">Homohexamer. The homohexamer assembles into an open ring structure.</text>
</comment>
<evidence type="ECO:0000256" key="2">
    <source>
        <dbReference type="ARBA" id="ARBA00022741"/>
    </source>
</evidence>
<dbReference type="InterPro" id="IPR012340">
    <property type="entry name" value="NA-bd_OB-fold"/>
</dbReference>
<evidence type="ECO:0000256" key="3">
    <source>
        <dbReference type="ARBA" id="ARBA00022801"/>
    </source>
</evidence>
<proteinExistence type="inferred from homology"/>
<evidence type="ECO:0000259" key="13">
    <source>
        <dbReference type="PROSITE" id="PS51856"/>
    </source>
</evidence>
<organism evidence="14 15">
    <name type="scientific">Amycolatopsis mongoliensis</name>
    <dbReference type="NCBI Taxonomy" id="715475"/>
    <lineage>
        <taxon>Bacteria</taxon>
        <taxon>Bacillati</taxon>
        <taxon>Actinomycetota</taxon>
        <taxon>Actinomycetes</taxon>
        <taxon>Pseudonocardiales</taxon>
        <taxon>Pseudonocardiaceae</taxon>
        <taxon>Amycolatopsis</taxon>
    </lineage>
</organism>
<dbReference type="GO" id="GO:0006353">
    <property type="term" value="P:DNA-templated transcription termination"/>
    <property type="evidence" value="ECO:0007669"/>
    <property type="project" value="UniProtKB-UniRule"/>
</dbReference>
<dbReference type="GO" id="GO:0008186">
    <property type="term" value="F:ATP-dependent activity, acting on RNA"/>
    <property type="evidence" value="ECO:0007669"/>
    <property type="project" value="UniProtKB-UniRule"/>
</dbReference>
<comment type="caution">
    <text evidence="9">Lacks conserved residue(s) required for the propagation of feature annotation.</text>
</comment>
<feature type="compositionally biased region" description="Basic residues" evidence="12">
    <location>
        <begin position="250"/>
        <end position="261"/>
    </location>
</feature>
<dbReference type="GO" id="GO:0004386">
    <property type="term" value="F:helicase activity"/>
    <property type="evidence" value="ECO:0007669"/>
    <property type="project" value="UniProtKB-UniRule"/>
</dbReference>
<dbReference type="Pfam" id="PF07498">
    <property type="entry name" value="Rho_N"/>
    <property type="match status" value="1"/>
</dbReference>
<evidence type="ECO:0000256" key="9">
    <source>
        <dbReference type="HAMAP-Rule" id="MF_01884"/>
    </source>
</evidence>
<dbReference type="InterPro" id="IPR011112">
    <property type="entry name" value="Rho-like_N"/>
</dbReference>